<evidence type="ECO:0000256" key="4">
    <source>
        <dbReference type="ARBA" id="ARBA00022679"/>
    </source>
</evidence>
<dbReference type="CDD" id="cd00082">
    <property type="entry name" value="HisKA"/>
    <property type="match status" value="1"/>
</dbReference>
<dbReference type="InterPro" id="IPR036097">
    <property type="entry name" value="HisK_dim/P_sf"/>
</dbReference>
<feature type="domain" description="Histidine kinase" evidence="7">
    <location>
        <begin position="202"/>
        <end position="418"/>
    </location>
</feature>
<evidence type="ECO:0000256" key="3">
    <source>
        <dbReference type="ARBA" id="ARBA00022553"/>
    </source>
</evidence>
<dbReference type="SUPFAM" id="SSF47384">
    <property type="entry name" value="Homodimeric domain of signal transducing histidine kinase"/>
    <property type="match status" value="1"/>
</dbReference>
<evidence type="ECO:0000256" key="2">
    <source>
        <dbReference type="ARBA" id="ARBA00012438"/>
    </source>
</evidence>
<dbReference type="NCBIfam" id="TIGR00229">
    <property type="entry name" value="sensory_box"/>
    <property type="match status" value="1"/>
</dbReference>
<organism evidence="10 11">
    <name type="scientific">Chryseolinea soli</name>
    <dbReference type="NCBI Taxonomy" id="2321403"/>
    <lineage>
        <taxon>Bacteria</taxon>
        <taxon>Pseudomonadati</taxon>
        <taxon>Bacteroidota</taxon>
        <taxon>Cytophagia</taxon>
        <taxon>Cytophagales</taxon>
        <taxon>Fulvivirgaceae</taxon>
        <taxon>Chryseolinea</taxon>
    </lineage>
</organism>
<feature type="domain" description="PAC" evidence="9">
    <location>
        <begin position="88"/>
        <end position="138"/>
    </location>
</feature>
<evidence type="ECO:0000256" key="5">
    <source>
        <dbReference type="ARBA" id="ARBA00022777"/>
    </source>
</evidence>
<evidence type="ECO:0000313" key="10">
    <source>
        <dbReference type="EMBL" id="AYB34666.1"/>
    </source>
</evidence>
<dbReference type="Pfam" id="PF00512">
    <property type="entry name" value="HisKA"/>
    <property type="match status" value="1"/>
</dbReference>
<evidence type="ECO:0000259" key="9">
    <source>
        <dbReference type="PROSITE" id="PS50113"/>
    </source>
</evidence>
<dbReference type="Gene3D" id="3.30.450.20">
    <property type="entry name" value="PAS domain"/>
    <property type="match status" value="1"/>
</dbReference>
<dbReference type="SMART" id="SM00388">
    <property type="entry name" value="HisKA"/>
    <property type="match status" value="1"/>
</dbReference>
<dbReference type="InterPro" id="IPR005467">
    <property type="entry name" value="His_kinase_dom"/>
</dbReference>
<protein>
    <recommendedName>
        <fullName evidence="2">histidine kinase</fullName>
        <ecNumber evidence="2">2.7.13.3</ecNumber>
    </recommendedName>
</protein>
<keyword evidence="11" id="KW-1185">Reference proteome</keyword>
<evidence type="ECO:0000256" key="1">
    <source>
        <dbReference type="ARBA" id="ARBA00000085"/>
    </source>
</evidence>
<dbReference type="InterPro" id="IPR003661">
    <property type="entry name" value="HisK_dim/P_dom"/>
</dbReference>
<dbReference type="OrthoDB" id="9808408at2"/>
<dbReference type="AlphaFoldDB" id="A0A385SVV2"/>
<dbReference type="InterPro" id="IPR036890">
    <property type="entry name" value="HATPase_C_sf"/>
</dbReference>
<evidence type="ECO:0000256" key="6">
    <source>
        <dbReference type="SAM" id="Coils"/>
    </source>
</evidence>
<dbReference type="GO" id="GO:0009927">
    <property type="term" value="F:histidine phosphotransfer kinase activity"/>
    <property type="evidence" value="ECO:0007669"/>
    <property type="project" value="TreeGrafter"/>
</dbReference>
<dbReference type="KEGG" id="chk:D4L85_30580"/>
<evidence type="ECO:0000313" key="11">
    <source>
        <dbReference type="Proteomes" id="UP000266183"/>
    </source>
</evidence>
<dbReference type="InterPro" id="IPR000700">
    <property type="entry name" value="PAS-assoc_C"/>
</dbReference>
<keyword evidence="4" id="KW-0808">Transferase</keyword>
<dbReference type="Gene3D" id="1.10.287.130">
    <property type="match status" value="1"/>
</dbReference>
<gene>
    <name evidence="10" type="ORF">D4L85_30580</name>
</gene>
<keyword evidence="6" id="KW-0175">Coiled coil</keyword>
<dbReference type="SMART" id="SM00091">
    <property type="entry name" value="PAS"/>
    <property type="match status" value="1"/>
</dbReference>
<dbReference type="EMBL" id="CP032382">
    <property type="protein sequence ID" value="AYB34666.1"/>
    <property type="molecule type" value="Genomic_DNA"/>
</dbReference>
<evidence type="ECO:0000259" key="7">
    <source>
        <dbReference type="PROSITE" id="PS50109"/>
    </source>
</evidence>
<dbReference type="EC" id="2.7.13.3" evidence="2"/>
<dbReference type="InterPro" id="IPR003594">
    <property type="entry name" value="HATPase_dom"/>
</dbReference>
<sequence>MGNSPHTGLITNEAFREIFQSMSEGIIMVDTRGKIVVANPVAEQLFGYATDELTGLTLEELLPARYRNGHVNFRSAFNSNPFPRRMGAGRDLTALRRDGSEFPVEISLSFTKVKSELLVMAFISDISMRKKTEDALKRSEEQLIVYAVELEKKVEMRTEALNNFILKLEEEVIERKKAEEEVRKSLEKERELNELKTKFVSIASHEFRTPLSTVLSSASLINQYNERGESDKINKHVLRIKSSVNQLTGILNDFLSLGKLEEGKVEVMNETIRPREFLDEVKEEMNGILKEGQQIILDCKMNASEIVCDARILRNILFNLITNASKYSDVNKSIYITCRDLQGSVLFEVRDEGIGIPEEDQKHMFERFFRASNAGNVQGTGLGLNIVKRYIDLLQGSISFSSEYNKGTLFKVTIPISTNPLPK</sequence>
<dbReference type="SUPFAM" id="SSF55874">
    <property type="entry name" value="ATPase domain of HSP90 chaperone/DNA topoisomerase II/histidine kinase"/>
    <property type="match status" value="1"/>
</dbReference>
<dbReference type="SUPFAM" id="SSF55785">
    <property type="entry name" value="PYP-like sensor domain (PAS domain)"/>
    <property type="match status" value="1"/>
</dbReference>
<comment type="catalytic activity">
    <reaction evidence="1">
        <text>ATP + protein L-histidine = ADP + protein N-phospho-L-histidine.</text>
        <dbReference type="EC" id="2.7.13.3"/>
    </reaction>
</comment>
<feature type="domain" description="PAS" evidence="8">
    <location>
        <begin position="11"/>
        <end position="55"/>
    </location>
</feature>
<dbReference type="RefSeq" id="WP_119757924.1">
    <property type="nucleotide sequence ID" value="NZ_CP032382.1"/>
</dbReference>
<dbReference type="FunFam" id="3.30.565.10:FF:000006">
    <property type="entry name" value="Sensor histidine kinase WalK"/>
    <property type="match status" value="1"/>
</dbReference>
<dbReference type="PRINTS" id="PR00344">
    <property type="entry name" value="BCTRLSENSOR"/>
</dbReference>
<dbReference type="GO" id="GO:0006355">
    <property type="term" value="P:regulation of DNA-templated transcription"/>
    <property type="evidence" value="ECO:0007669"/>
    <property type="project" value="InterPro"/>
</dbReference>
<dbReference type="PROSITE" id="PS50113">
    <property type="entry name" value="PAC"/>
    <property type="match status" value="1"/>
</dbReference>
<dbReference type="Pfam" id="PF00989">
    <property type="entry name" value="PAS"/>
    <property type="match status" value="1"/>
</dbReference>
<dbReference type="GO" id="GO:0005886">
    <property type="term" value="C:plasma membrane"/>
    <property type="evidence" value="ECO:0007669"/>
    <property type="project" value="TreeGrafter"/>
</dbReference>
<dbReference type="PROSITE" id="PS50109">
    <property type="entry name" value="HIS_KIN"/>
    <property type="match status" value="1"/>
</dbReference>
<dbReference type="PANTHER" id="PTHR43047:SF72">
    <property type="entry name" value="OSMOSENSING HISTIDINE PROTEIN KINASE SLN1"/>
    <property type="match status" value="1"/>
</dbReference>
<feature type="coiled-coil region" evidence="6">
    <location>
        <begin position="161"/>
        <end position="198"/>
    </location>
</feature>
<dbReference type="InterPro" id="IPR035965">
    <property type="entry name" value="PAS-like_dom_sf"/>
</dbReference>
<dbReference type="PROSITE" id="PS50112">
    <property type="entry name" value="PAS"/>
    <property type="match status" value="1"/>
</dbReference>
<dbReference type="Pfam" id="PF02518">
    <property type="entry name" value="HATPase_c"/>
    <property type="match status" value="1"/>
</dbReference>
<dbReference type="CDD" id="cd00075">
    <property type="entry name" value="HATPase"/>
    <property type="match status" value="1"/>
</dbReference>
<name>A0A385SVV2_9BACT</name>
<dbReference type="InterPro" id="IPR013767">
    <property type="entry name" value="PAS_fold"/>
</dbReference>
<dbReference type="SMART" id="SM00387">
    <property type="entry name" value="HATPase_c"/>
    <property type="match status" value="1"/>
</dbReference>
<dbReference type="Proteomes" id="UP000266183">
    <property type="component" value="Chromosome"/>
</dbReference>
<dbReference type="CDD" id="cd00130">
    <property type="entry name" value="PAS"/>
    <property type="match status" value="1"/>
</dbReference>
<accession>A0A385SVV2</accession>
<evidence type="ECO:0000259" key="8">
    <source>
        <dbReference type="PROSITE" id="PS50112"/>
    </source>
</evidence>
<dbReference type="GO" id="GO:0000155">
    <property type="term" value="F:phosphorelay sensor kinase activity"/>
    <property type="evidence" value="ECO:0007669"/>
    <property type="project" value="InterPro"/>
</dbReference>
<reference evidence="11" key="1">
    <citation type="submission" date="2018-09" db="EMBL/GenBank/DDBJ databases">
        <title>Chryseolinea sp. KIS68-18 isolated from soil.</title>
        <authorList>
            <person name="Weon H.-Y."/>
            <person name="Kwon S.-W."/>
            <person name="Lee S.A."/>
        </authorList>
    </citation>
    <scope>NUCLEOTIDE SEQUENCE [LARGE SCALE GENOMIC DNA]</scope>
    <source>
        <strain evidence="11">KIS68-18</strain>
    </source>
</reference>
<proteinExistence type="predicted"/>
<dbReference type="Gene3D" id="3.30.565.10">
    <property type="entry name" value="Histidine kinase-like ATPase, C-terminal domain"/>
    <property type="match status" value="1"/>
</dbReference>
<keyword evidence="5 10" id="KW-0418">Kinase</keyword>
<keyword evidence="3" id="KW-0597">Phosphoprotein</keyword>
<dbReference type="InterPro" id="IPR000014">
    <property type="entry name" value="PAS"/>
</dbReference>
<dbReference type="PANTHER" id="PTHR43047">
    <property type="entry name" value="TWO-COMPONENT HISTIDINE PROTEIN KINASE"/>
    <property type="match status" value="1"/>
</dbReference>
<dbReference type="InterPro" id="IPR004358">
    <property type="entry name" value="Sig_transdc_His_kin-like_C"/>
</dbReference>